<evidence type="ECO:0000256" key="1">
    <source>
        <dbReference type="SAM" id="Phobius"/>
    </source>
</evidence>
<feature type="transmembrane region" description="Helical" evidence="1">
    <location>
        <begin position="207"/>
        <end position="229"/>
    </location>
</feature>
<keyword evidence="1" id="KW-0472">Membrane</keyword>
<dbReference type="EMBL" id="FLZR02000009">
    <property type="protein sequence ID" value="VUZ99673.1"/>
    <property type="molecule type" value="Genomic_DNA"/>
</dbReference>
<evidence type="ECO:0000313" key="2">
    <source>
        <dbReference type="EMBL" id="VUZ99673.1"/>
    </source>
</evidence>
<organism evidence="2">
    <name type="scientific">Plasmodium vivax</name>
    <name type="common">malaria parasite P. vivax</name>
    <dbReference type="NCBI Taxonomy" id="5855"/>
    <lineage>
        <taxon>Eukaryota</taxon>
        <taxon>Sar</taxon>
        <taxon>Alveolata</taxon>
        <taxon>Apicomplexa</taxon>
        <taxon>Aconoidasida</taxon>
        <taxon>Haemosporida</taxon>
        <taxon>Plasmodiidae</taxon>
        <taxon>Plasmodium</taxon>
        <taxon>Plasmodium (Plasmodium)</taxon>
    </lineage>
</organism>
<dbReference type="Pfam" id="PF05795">
    <property type="entry name" value="Plasmodium_Vir"/>
    <property type="match status" value="1"/>
</dbReference>
<gene>
    <name evidence="2" type="ORF">PVP01_0003880</name>
</gene>
<keyword evidence="1" id="KW-1133">Transmembrane helix</keyword>
<dbReference type="AlphaFoldDB" id="A0A565A605"/>
<dbReference type="Proteomes" id="UP000220605">
    <property type="component" value="Unassembled WGS sequence"/>
</dbReference>
<dbReference type="InterPro" id="IPR008780">
    <property type="entry name" value="Plasmodium_Vir"/>
</dbReference>
<dbReference type="VEuPathDB" id="PlasmoDB:PVP01_0003880"/>
<dbReference type="OrthoDB" id="383056at2759"/>
<reference evidence="2" key="1">
    <citation type="submission" date="2016-07" db="EMBL/GenBank/DDBJ databases">
        <authorList>
            <consortium name="Pathogen Informatics"/>
        </authorList>
    </citation>
    <scope>NUCLEOTIDE SEQUENCE</scope>
</reference>
<name>A0A565A605_PLAVI</name>
<protein>
    <submittedName>
        <fullName evidence="2">VIR protein</fullName>
    </submittedName>
</protein>
<dbReference type="VEuPathDB" id="PlasmoDB:PVX_096930"/>
<dbReference type="VEuPathDB" id="PlasmoDB:PVPAM_080008300"/>
<accession>A0A565A605</accession>
<keyword evidence="1" id="KW-0812">Transmembrane</keyword>
<proteinExistence type="predicted"/>
<sequence>MAESFYTYLNRFPDFKKLITTEEDLKSEASYGTCQSFKNSELNRYNGVDEKFLNTCTKISKNIKDIIINPESPAPAFCIYINYWFYEKLKENEAHTYSSLLNKFYDTIDNLAVCKQYNNDISQNIYDLYEPFIKFKTESTQQGFTSCEDLKKCVKLYGTYAEKCRDNYNNYFCWKLKNFREEYEDHRPNVIGCIEEMKYLEPIKSDLAATISLSFVLMTLISFILLYSYKFTSFGPWISTKLGGKNRTNKLDKRIQRLQNTSENDGTRYKLPYHSS</sequence>
<dbReference type="VEuPathDB" id="PlasmoDB:PVW1_020029000"/>